<evidence type="ECO:0000313" key="2">
    <source>
        <dbReference type="Proteomes" id="UP001054252"/>
    </source>
</evidence>
<comment type="caution">
    <text evidence="1">The sequence shown here is derived from an EMBL/GenBank/DDBJ whole genome shotgun (WGS) entry which is preliminary data.</text>
</comment>
<dbReference type="AlphaFoldDB" id="A0AAV5M6V0"/>
<dbReference type="Proteomes" id="UP001054252">
    <property type="component" value="Unassembled WGS sequence"/>
</dbReference>
<evidence type="ECO:0000313" key="1">
    <source>
        <dbReference type="EMBL" id="GKV45270.1"/>
    </source>
</evidence>
<reference evidence="1 2" key="1">
    <citation type="journal article" date="2021" name="Commun. Biol.">
        <title>The genome of Shorea leprosula (Dipterocarpaceae) highlights the ecological relevance of drought in aseasonal tropical rainforests.</title>
        <authorList>
            <person name="Ng K.K.S."/>
            <person name="Kobayashi M.J."/>
            <person name="Fawcett J.A."/>
            <person name="Hatakeyama M."/>
            <person name="Paape T."/>
            <person name="Ng C.H."/>
            <person name="Ang C.C."/>
            <person name="Tnah L.H."/>
            <person name="Lee C.T."/>
            <person name="Nishiyama T."/>
            <person name="Sese J."/>
            <person name="O'Brien M.J."/>
            <person name="Copetti D."/>
            <person name="Mohd Noor M.I."/>
            <person name="Ong R.C."/>
            <person name="Putra M."/>
            <person name="Sireger I.Z."/>
            <person name="Indrioko S."/>
            <person name="Kosugi Y."/>
            <person name="Izuno A."/>
            <person name="Isagi Y."/>
            <person name="Lee S.L."/>
            <person name="Shimizu K.K."/>
        </authorList>
    </citation>
    <scope>NUCLEOTIDE SEQUENCE [LARGE SCALE GENOMIC DNA]</scope>
    <source>
        <strain evidence="1">214</strain>
    </source>
</reference>
<proteinExistence type="predicted"/>
<accession>A0AAV5M6V0</accession>
<name>A0AAV5M6V0_9ROSI</name>
<sequence length="100" mass="11173">MEFNKKLYLFLKENCQRTGIKLIAVPNRWNDTAGKAILVDMFMSALDNPPLRLLDQCGYSAILLFLLARVFFLPCAMPVCLGQASVAHGRGEGFFPPPKL</sequence>
<keyword evidence="2" id="KW-1185">Reference proteome</keyword>
<protein>
    <submittedName>
        <fullName evidence="1">Uncharacterized protein</fullName>
    </submittedName>
</protein>
<organism evidence="1 2">
    <name type="scientific">Rubroshorea leprosula</name>
    <dbReference type="NCBI Taxonomy" id="152421"/>
    <lineage>
        <taxon>Eukaryota</taxon>
        <taxon>Viridiplantae</taxon>
        <taxon>Streptophyta</taxon>
        <taxon>Embryophyta</taxon>
        <taxon>Tracheophyta</taxon>
        <taxon>Spermatophyta</taxon>
        <taxon>Magnoliopsida</taxon>
        <taxon>eudicotyledons</taxon>
        <taxon>Gunneridae</taxon>
        <taxon>Pentapetalae</taxon>
        <taxon>rosids</taxon>
        <taxon>malvids</taxon>
        <taxon>Malvales</taxon>
        <taxon>Dipterocarpaceae</taxon>
        <taxon>Rubroshorea</taxon>
    </lineage>
</organism>
<dbReference type="EMBL" id="BPVZ01000192">
    <property type="protein sequence ID" value="GKV45270.1"/>
    <property type="molecule type" value="Genomic_DNA"/>
</dbReference>
<gene>
    <name evidence="1" type="ORF">SLEP1_g52378</name>
</gene>